<dbReference type="InterPro" id="IPR036873">
    <property type="entry name" value="Rhodanese-like_dom_sf"/>
</dbReference>
<dbReference type="PANTHER" id="PTHR10828:SF38">
    <property type="entry name" value="ARSENICAL-RESISTANCE PROTEIN 2-RELATED"/>
    <property type="match status" value="1"/>
</dbReference>
<sequence length="208" mass="23373">MGKPLSVIGFFVGSRMTFVNSIPTAQTIKTATAKARTRARTRNTATNAHEKANYKMDSYSITNVKYLDPSELHRWMVEGHTTTLQEPFQVVDVRGSDYMGGHIRDGWHFAYSRLKQDPGYLRELKRLLLEKQQVAADGDGDGALNVVFHCMLSQQRGPSAAMLLLRSLDTAELPRCRLWVLRGGFSSWQAVYGDDAGVTEGYLADLWR</sequence>
<feature type="domain" description="Rhodanese" evidence="1">
    <location>
        <begin position="84"/>
        <end position="197"/>
    </location>
</feature>
<dbReference type="PANTHER" id="PTHR10828">
    <property type="entry name" value="M-PHASE INDUCER PHOSPHATASE DUAL SPECIFICITY PHOSPHATASE CDC25"/>
    <property type="match status" value="1"/>
</dbReference>
<dbReference type="Proteomes" id="UP001152964">
    <property type="component" value="Chromosome 7"/>
</dbReference>
<organism evidence="2 3">
    <name type="scientific">Saccharomyces eubayanus</name>
    <name type="common">Yeast</name>
    <dbReference type="NCBI Taxonomy" id="1080349"/>
    <lineage>
        <taxon>Eukaryota</taxon>
        <taxon>Fungi</taxon>
        <taxon>Dikarya</taxon>
        <taxon>Ascomycota</taxon>
        <taxon>Saccharomycotina</taxon>
        <taxon>Saccharomycetes</taxon>
        <taxon>Saccharomycetales</taxon>
        <taxon>Saccharomycetaceae</taxon>
        <taxon>Saccharomyces</taxon>
    </lineage>
</organism>
<name>A0ABN8VSH1_SACEU</name>
<dbReference type="SUPFAM" id="SSF52821">
    <property type="entry name" value="Rhodanese/Cell cycle control phosphatase"/>
    <property type="match status" value="1"/>
</dbReference>
<accession>A0ABN8VSH1</accession>
<evidence type="ECO:0000313" key="2">
    <source>
        <dbReference type="EMBL" id="CAI2012416.1"/>
    </source>
</evidence>
<dbReference type="InterPro" id="IPR001763">
    <property type="entry name" value="Rhodanese-like_dom"/>
</dbReference>
<dbReference type="PROSITE" id="PS50206">
    <property type="entry name" value="RHODANESE_3"/>
    <property type="match status" value="1"/>
</dbReference>
<gene>
    <name evidence="2" type="primary">U6500G04510</name>
    <name evidence="2" type="ORF">SEUBUCD650_0G04510</name>
</gene>
<proteinExistence type="predicted"/>
<evidence type="ECO:0000259" key="1">
    <source>
        <dbReference type="PROSITE" id="PS50206"/>
    </source>
</evidence>
<protein>
    <recommendedName>
        <fullName evidence="1">Rhodanese domain-containing protein</fullName>
    </recommendedName>
</protein>
<evidence type="ECO:0000313" key="3">
    <source>
        <dbReference type="Proteomes" id="UP001152964"/>
    </source>
</evidence>
<dbReference type="Pfam" id="PF00581">
    <property type="entry name" value="Rhodanese"/>
    <property type="match status" value="1"/>
</dbReference>
<dbReference type="Gene3D" id="3.40.250.10">
    <property type="entry name" value="Rhodanese-like domain"/>
    <property type="match status" value="1"/>
</dbReference>
<dbReference type="EMBL" id="OX291497">
    <property type="protein sequence ID" value="CAI2012416.1"/>
    <property type="molecule type" value="Genomic_DNA"/>
</dbReference>
<reference evidence="2" key="1">
    <citation type="submission" date="2022-08" db="EMBL/GenBank/DDBJ databases">
        <authorList>
            <person name="Byrne P K."/>
        </authorList>
    </citation>
    <scope>NUCLEOTIDE SEQUENCE</scope>
    <source>
        <strain evidence="2">UCD650</strain>
    </source>
</reference>
<dbReference type="SMART" id="SM00450">
    <property type="entry name" value="RHOD"/>
    <property type="match status" value="1"/>
</dbReference>
<keyword evidence="3" id="KW-1185">Reference proteome</keyword>